<keyword evidence="3" id="KW-1185">Reference proteome</keyword>
<dbReference type="NCBIfam" id="NF033709">
    <property type="entry name" value="PorV_fam"/>
    <property type="match status" value="1"/>
</dbReference>
<organism evidence="2 3">
    <name type="scientific">Adhaeribacter terreus</name>
    <dbReference type="NCBI Taxonomy" id="529703"/>
    <lineage>
        <taxon>Bacteria</taxon>
        <taxon>Pseudomonadati</taxon>
        <taxon>Bacteroidota</taxon>
        <taxon>Cytophagia</taxon>
        <taxon>Cytophagales</taxon>
        <taxon>Hymenobacteraceae</taxon>
        <taxon>Adhaeribacter</taxon>
    </lineage>
</organism>
<gene>
    <name evidence="2" type="primary">porQ</name>
    <name evidence="2" type="ORF">ACFPIB_16600</name>
</gene>
<name>A0ABW0ECX6_9BACT</name>
<protein>
    <submittedName>
        <fullName evidence="2">Type IX secretion system protein PorQ</fullName>
    </submittedName>
</protein>
<dbReference type="Proteomes" id="UP001596161">
    <property type="component" value="Unassembled WGS sequence"/>
</dbReference>
<evidence type="ECO:0000313" key="3">
    <source>
        <dbReference type="Proteomes" id="UP001596161"/>
    </source>
</evidence>
<sequence>MRKIFYAFFTFFAFNHTVFAQIGGQQSFGFLNLPGGAKTAGIGGVNVSSQSHDVTMLYANPALLNKETNYQLFFGHTDYLSDIRQNSLTFSFPNKQGNHWAGGIQYLNYGDFTQRDAGGQEMGEFSVVDYTLNVTHARTIDHFTLGATAKMAVSRIAEYKSVAGLVDLGGVFKHPEKDFTVGLALKNIGYQLKTYNGEREPMPFDAQLGLSYKLEHMPLKFSLTAHHLHKFDIVYLDTAATGKLDENNEPIKPRKTFGDKLARHFVVGGEFMLSKNFNVRFGYNHLRRRELRTETKAGGAGMSIGAMIRIRKFELDYTRAYYHVAGASNFFTVSTTLEGLFKKSN</sequence>
<dbReference type="SUPFAM" id="SSF56935">
    <property type="entry name" value="Porins"/>
    <property type="match status" value="1"/>
</dbReference>
<dbReference type="RefSeq" id="WP_378018596.1">
    <property type="nucleotide sequence ID" value="NZ_JBHSKT010000013.1"/>
</dbReference>
<evidence type="ECO:0000256" key="1">
    <source>
        <dbReference type="SAM" id="SignalP"/>
    </source>
</evidence>
<accession>A0ABW0ECX6</accession>
<comment type="caution">
    <text evidence="2">The sequence shown here is derived from an EMBL/GenBank/DDBJ whole genome shotgun (WGS) entry which is preliminary data.</text>
</comment>
<dbReference type="EMBL" id="JBHSKT010000013">
    <property type="protein sequence ID" value="MFC5272237.1"/>
    <property type="molecule type" value="Genomic_DNA"/>
</dbReference>
<dbReference type="Gene3D" id="2.40.160.60">
    <property type="entry name" value="Outer membrane protein transport protein (OMPP1/FadL/TodX)"/>
    <property type="match status" value="1"/>
</dbReference>
<proteinExistence type="predicted"/>
<evidence type="ECO:0000313" key="2">
    <source>
        <dbReference type="EMBL" id="MFC5272237.1"/>
    </source>
</evidence>
<keyword evidence="1" id="KW-0732">Signal</keyword>
<feature type="signal peptide" evidence="1">
    <location>
        <begin position="1"/>
        <end position="20"/>
    </location>
</feature>
<dbReference type="NCBIfam" id="NF033711">
    <property type="entry name" value="T9SS_PorQ"/>
    <property type="match status" value="1"/>
</dbReference>
<reference evidence="3" key="1">
    <citation type="journal article" date="2019" name="Int. J. Syst. Evol. Microbiol.">
        <title>The Global Catalogue of Microorganisms (GCM) 10K type strain sequencing project: providing services to taxonomists for standard genome sequencing and annotation.</title>
        <authorList>
            <consortium name="The Broad Institute Genomics Platform"/>
            <consortium name="The Broad Institute Genome Sequencing Center for Infectious Disease"/>
            <person name="Wu L."/>
            <person name="Ma J."/>
        </authorList>
    </citation>
    <scope>NUCLEOTIDE SEQUENCE [LARGE SCALE GENOMIC DNA]</scope>
    <source>
        <strain evidence="3">KACC 12602</strain>
    </source>
</reference>
<feature type="chain" id="PRO_5045810232" evidence="1">
    <location>
        <begin position="21"/>
        <end position="345"/>
    </location>
</feature>